<evidence type="ECO:0000313" key="2">
    <source>
        <dbReference type="EMBL" id="UWX54570.1"/>
    </source>
</evidence>
<accession>A0ABY5Y7W3</accession>
<organism evidence="2 3">
    <name type="scientific">Maribacter litopenaei</name>
    <dbReference type="NCBI Taxonomy" id="2976127"/>
    <lineage>
        <taxon>Bacteria</taxon>
        <taxon>Pseudomonadati</taxon>
        <taxon>Bacteroidota</taxon>
        <taxon>Flavobacteriia</taxon>
        <taxon>Flavobacteriales</taxon>
        <taxon>Flavobacteriaceae</taxon>
        <taxon>Maribacter</taxon>
    </lineage>
</organism>
<feature type="transmembrane region" description="Helical" evidence="1">
    <location>
        <begin position="41"/>
        <end position="59"/>
    </location>
</feature>
<gene>
    <name evidence="2" type="ORF">NYZ99_17040</name>
</gene>
<keyword evidence="1" id="KW-0472">Membrane</keyword>
<keyword evidence="1" id="KW-1133">Transmembrane helix</keyword>
<protein>
    <submittedName>
        <fullName evidence="2">Uncharacterized protein</fullName>
    </submittedName>
</protein>
<evidence type="ECO:0000313" key="3">
    <source>
        <dbReference type="Proteomes" id="UP001059209"/>
    </source>
</evidence>
<dbReference type="EMBL" id="CP104205">
    <property type="protein sequence ID" value="UWX54570.1"/>
    <property type="molecule type" value="Genomic_DNA"/>
</dbReference>
<dbReference type="InterPro" id="IPR029062">
    <property type="entry name" value="Class_I_gatase-like"/>
</dbReference>
<dbReference type="Proteomes" id="UP001059209">
    <property type="component" value="Chromosome"/>
</dbReference>
<feature type="transmembrane region" description="Helical" evidence="1">
    <location>
        <begin position="12"/>
        <end position="29"/>
    </location>
</feature>
<dbReference type="RefSeq" id="WP_260572428.1">
    <property type="nucleotide sequence ID" value="NZ_CP104205.1"/>
</dbReference>
<reference evidence="2" key="1">
    <citation type="submission" date="2022-09" db="EMBL/GenBank/DDBJ databases">
        <title>Maribacter litopenaei sp. nov., isolated from the intestinal tract of the Pacific White Shrimp, Litopenaeus vannamei.</title>
        <authorList>
            <person name="Kim S.Y."/>
            <person name="Hwang C.Y."/>
        </authorList>
    </citation>
    <scope>NUCLEOTIDE SEQUENCE</scope>
    <source>
        <strain evidence="2">HL-LV01</strain>
    </source>
</reference>
<sequence>MWNSFDFDYKEGWLLVVFTALLLWAVFIFKEWKGKADNRFYINLVLGLVAILCFSILVLRPTYLQKVKGEAILLTEGYQKEILDSIKRTNRRISSIEYIPGMDLSARLDSIDRLLILGHGVREFDLWQIKEDQVSFLPTEISNGIVRLKYNRKANLGSDLIVEGDHKSNVSQMKLVLLGPGGLPLDSLISKMDSTRFKLRTNLKVPGNFLYHLQVRDSTGSIVNMEPLPVEVCGNKPLKIPVINEFPSFETKYLKNFLSEEGHEVIVKTKLTKQKYKFEYFNTARVAVYSLNKDNLQTFDLIIFDDLSLKYLSRSEQRFLAEEVTNNGLGVFVQQTGNQFQAKNLLGEFKIVPDNQTSLQLPIGSTPVLDKYPVLFGNDELLENPIDNYGNSKQVGRGRIGSTILKDTYQLLLDGKESEYKEIWSSLINGFRKRAENFEMFYGDSYWAYVNEPFNFSFFTSNKNSNVFYENEYRVPLIRNSIISDQWEGTVYPGKAGWHQLASESDSVLTFNFYAMKEGSWNTLTNNNTLELNKRYFNDGSTQYQEKLLPQRMNPIWFFVVFLITTGYLWLEPKLR</sequence>
<proteinExistence type="predicted"/>
<keyword evidence="3" id="KW-1185">Reference proteome</keyword>
<dbReference type="SUPFAM" id="SSF52317">
    <property type="entry name" value="Class I glutamine amidotransferase-like"/>
    <property type="match status" value="1"/>
</dbReference>
<feature type="transmembrane region" description="Helical" evidence="1">
    <location>
        <begin position="555"/>
        <end position="571"/>
    </location>
</feature>
<keyword evidence="1" id="KW-0812">Transmembrane</keyword>
<name>A0ABY5Y7W3_9FLAO</name>
<evidence type="ECO:0000256" key="1">
    <source>
        <dbReference type="SAM" id="Phobius"/>
    </source>
</evidence>